<evidence type="ECO:0000256" key="2">
    <source>
        <dbReference type="ARBA" id="ARBA00023157"/>
    </source>
</evidence>
<dbReference type="InterPro" id="IPR034088">
    <property type="entry name" value="Pla_a_1-like"/>
</dbReference>
<dbReference type="NCBIfam" id="TIGR01614">
    <property type="entry name" value="PME_inhib"/>
    <property type="match status" value="1"/>
</dbReference>
<proteinExistence type="inferred from homology"/>
<protein>
    <recommendedName>
        <fullName evidence="4">Pectinesterase inhibitor domain-containing protein</fullName>
    </recommendedName>
</protein>
<sequence length="162" mass="17660">MINQTCKQCADESNIFSYKFCSTSLEAIPVSHVTNLQGLALIAMELALNNTTNTISIIKELLSDKTLVDPLALEGLKDCLELYSDAVSTILDSIAAFLGEQYGVADVWLSAVMEAATTCEEGLKEKQVDKALSPLKNENYSLFQLCDIALCISHLLNQVVHS</sequence>
<feature type="domain" description="Pectinesterase inhibitor" evidence="4">
    <location>
        <begin position="1"/>
        <end position="152"/>
    </location>
</feature>
<dbReference type="SUPFAM" id="SSF101148">
    <property type="entry name" value="Plant invertase/pectin methylesterase inhibitor"/>
    <property type="match status" value="1"/>
</dbReference>
<accession>A0A8K0H9N6</accession>
<keyword evidence="2" id="KW-1015">Disulfide bond</keyword>
<keyword evidence="1" id="KW-0732">Signal</keyword>
<comment type="similarity">
    <text evidence="3">Belongs to the PMEI family.</text>
</comment>
<evidence type="ECO:0000313" key="6">
    <source>
        <dbReference type="Proteomes" id="UP000796880"/>
    </source>
</evidence>
<dbReference type="Pfam" id="PF04043">
    <property type="entry name" value="PMEI"/>
    <property type="match status" value="1"/>
</dbReference>
<name>A0A8K0H9N6_9ROSA</name>
<dbReference type="Gene3D" id="1.20.140.40">
    <property type="entry name" value="Invertase/pectin methylesterase inhibitor family protein"/>
    <property type="match status" value="1"/>
</dbReference>
<evidence type="ECO:0000256" key="3">
    <source>
        <dbReference type="ARBA" id="ARBA00038471"/>
    </source>
</evidence>
<evidence type="ECO:0000256" key="1">
    <source>
        <dbReference type="ARBA" id="ARBA00022729"/>
    </source>
</evidence>
<evidence type="ECO:0000313" key="5">
    <source>
        <dbReference type="EMBL" id="KAF3448194.1"/>
    </source>
</evidence>
<dbReference type="GO" id="GO:0004857">
    <property type="term" value="F:enzyme inhibitor activity"/>
    <property type="evidence" value="ECO:0007669"/>
    <property type="project" value="InterPro"/>
</dbReference>
<dbReference type="CDD" id="cd15795">
    <property type="entry name" value="PMEI-Pla_a_1_like"/>
    <property type="match status" value="1"/>
</dbReference>
<dbReference type="OrthoDB" id="1902988at2759"/>
<keyword evidence="6" id="KW-1185">Reference proteome</keyword>
<dbReference type="InterPro" id="IPR006501">
    <property type="entry name" value="Pectinesterase_inhib_dom"/>
</dbReference>
<reference evidence="5" key="1">
    <citation type="submission" date="2020-03" db="EMBL/GenBank/DDBJ databases">
        <title>A high-quality chromosome-level genome assembly of a woody plant with both climbing and erect habits, Rhamnella rubrinervis.</title>
        <authorList>
            <person name="Lu Z."/>
            <person name="Yang Y."/>
            <person name="Zhu X."/>
            <person name="Sun Y."/>
        </authorList>
    </citation>
    <scope>NUCLEOTIDE SEQUENCE</scope>
    <source>
        <strain evidence="5">BYM</strain>
        <tissue evidence="5">Leaf</tissue>
    </source>
</reference>
<dbReference type="AlphaFoldDB" id="A0A8K0H9N6"/>
<dbReference type="GO" id="GO:0005576">
    <property type="term" value="C:extracellular region"/>
    <property type="evidence" value="ECO:0007669"/>
    <property type="project" value="UniProtKB-ARBA"/>
</dbReference>
<dbReference type="SMART" id="SM00856">
    <property type="entry name" value="PMEI"/>
    <property type="match status" value="1"/>
</dbReference>
<dbReference type="InterPro" id="IPR035513">
    <property type="entry name" value="Invertase/methylesterase_inhib"/>
</dbReference>
<dbReference type="Proteomes" id="UP000796880">
    <property type="component" value="Unassembled WGS sequence"/>
</dbReference>
<gene>
    <name evidence="5" type="ORF">FNV43_RR08907</name>
</gene>
<comment type="caution">
    <text evidence="5">The sequence shown here is derived from an EMBL/GenBank/DDBJ whole genome shotgun (WGS) entry which is preliminary data.</text>
</comment>
<dbReference type="PANTHER" id="PTHR35357">
    <property type="entry name" value="OS02G0537100 PROTEIN"/>
    <property type="match status" value="1"/>
</dbReference>
<evidence type="ECO:0000259" key="4">
    <source>
        <dbReference type="SMART" id="SM00856"/>
    </source>
</evidence>
<dbReference type="FunFam" id="1.20.140.40:FF:000002">
    <property type="entry name" value="Putative invertase inhibitor"/>
    <property type="match status" value="1"/>
</dbReference>
<dbReference type="PANTHER" id="PTHR35357:SF17">
    <property type="entry name" value="PECTINESTERASE INHIBITOR 12"/>
    <property type="match status" value="1"/>
</dbReference>
<dbReference type="EMBL" id="VOIH02000004">
    <property type="protein sequence ID" value="KAF3448194.1"/>
    <property type="molecule type" value="Genomic_DNA"/>
</dbReference>
<organism evidence="5 6">
    <name type="scientific">Rhamnella rubrinervis</name>
    <dbReference type="NCBI Taxonomy" id="2594499"/>
    <lineage>
        <taxon>Eukaryota</taxon>
        <taxon>Viridiplantae</taxon>
        <taxon>Streptophyta</taxon>
        <taxon>Embryophyta</taxon>
        <taxon>Tracheophyta</taxon>
        <taxon>Spermatophyta</taxon>
        <taxon>Magnoliopsida</taxon>
        <taxon>eudicotyledons</taxon>
        <taxon>Gunneridae</taxon>
        <taxon>Pentapetalae</taxon>
        <taxon>rosids</taxon>
        <taxon>fabids</taxon>
        <taxon>Rosales</taxon>
        <taxon>Rhamnaceae</taxon>
        <taxon>rhamnoid group</taxon>
        <taxon>Rhamneae</taxon>
        <taxon>Rhamnella</taxon>
    </lineage>
</organism>